<dbReference type="InterPro" id="IPR022742">
    <property type="entry name" value="Hydrolase_4"/>
</dbReference>
<evidence type="ECO:0000313" key="3">
    <source>
        <dbReference type="Proteomes" id="UP000288293"/>
    </source>
</evidence>
<dbReference type="AlphaFoldDB" id="A0A432WAB5"/>
<dbReference type="Pfam" id="PF12146">
    <property type="entry name" value="Hydrolase_4"/>
    <property type="match status" value="1"/>
</dbReference>
<organism evidence="2 3">
    <name type="scientific">Aliidiomarina minuta</name>
    <dbReference type="NCBI Taxonomy" id="880057"/>
    <lineage>
        <taxon>Bacteria</taxon>
        <taxon>Pseudomonadati</taxon>
        <taxon>Pseudomonadota</taxon>
        <taxon>Gammaproteobacteria</taxon>
        <taxon>Alteromonadales</taxon>
        <taxon>Idiomarinaceae</taxon>
        <taxon>Aliidiomarina</taxon>
    </lineage>
</organism>
<dbReference type="PANTHER" id="PTHR43194">
    <property type="entry name" value="HYDROLASE ALPHA/BETA FOLD FAMILY"/>
    <property type="match status" value="1"/>
</dbReference>
<reference evidence="2 3" key="1">
    <citation type="journal article" date="2011" name="Front. Microbiol.">
        <title>Genomic signatures of strain selection and enhancement in Bacillus atrophaeus var. globigii, a historical biowarfare simulant.</title>
        <authorList>
            <person name="Gibbons H.S."/>
            <person name="Broomall S.M."/>
            <person name="McNew L.A."/>
            <person name="Daligault H."/>
            <person name="Chapman C."/>
            <person name="Bruce D."/>
            <person name="Karavis M."/>
            <person name="Krepps M."/>
            <person name="McGregor P.A."/>
            <person name="Hong C."/>
            <person name="Park K.H."/>
            <person name="Akmal A."/>
            <person name="Feldman A."/>
            <person name="Lin J.S."/>
            <person name="Chang W.E."/>
            <person name="Higgs B.W."/>
            <person name="Demirev P."/>
            <person name="Lindquist J."/>
            <person name="Liem A."/>
            <person name="Fochler E."/>
            <person name="Read T.D."/>
            <person name="Tapia R."/>
            <person name="Johnson S."/>
            <person name="Bishop-Lilly K.A."/>
            <person name="Detter C."/>
            <person name="Han C."/>
            <person name="Sozhamannan S."/>
            <person name="Rosenzweig C.N."/>
            <person name="Skowronski E.W."/>
        </authorList>
    </citation>
    <scope>NUCLEOTIDE SEQUENCE [LARGE SCALE GENOMIC DNA]</scope>
    <source>
        <strain evidence="2 3">MLST1</strain>
    </source>
</reference>
<evidence type="ECO:0000313" key="2">
    <source>
        <dbReference type="EMBL" id="RUO26975.1"/>
    </source>
</evidence>
<dbReference type="PROSITE" id="PS51257">
    <property type="entry name" value="PROKAR_LIPOPROTEIN"/>
    <property type="match status" value="1"/>
</dbReference>
<protein>
    <recommendedName>
        <fullName evidence="1">Serine aminopeptidase S33 domain-containing protein</fullName>
    </recommendedName>
</protein>
<dbReference type="PANTHER" id="PTHR43194:SF2">
    <property type="entry name" value="PEROXISOMAL MEMBRANE PROTEIN LPX1"/>
    <property type="match status" value="1"/>
</dbReference>
<evidence type="ECO:0000259" key="1">
    <source>
        <dbReference type="Pfam" id="PF12146"/>
    </source>
</evidence>
<gene>
    <name evidence="2" type="ORF">CWE09_09860</name>
</gene>
<comment type="caution">
    <text evidence="2">The sequence shown here is derived from an EMBL/GenBank/DDBJ whole genome shotgun (WGS) entry which is preliminary data.</text>
</comment>
<accession>A0A432WAB5</accession>
<dbReference type="EMBL" id="PIPL01000001">
    <property type="protein sequence ID" value="RUO26975.1"/>
    <property type="molecule type" value="Genomic_DNA"/>
</dbReference>
<name>A0A432WAB5_9GAMM</name>
<dbReference type="SUPFAM" id="SSF53474">
    <property type="entry name" value="alpha/beta-Hydrolases"/>
    <property type="match status" value="1"/>
</dbReference>
<feature type="domain" description="Serine aminopeptidase S33" evidence="1">
    <location>
        <begin position="153"/>
        <end position="278"/>
    </location>
</feature>
<dbReference type="Gene3D" id="3.40.50.1820">
    <property type="entry name" value="alpha/beta hydrolase"/>
    <property type="match status" value="1"/>
</dbReference>
<proteinExistence type="predicted"/>
<sequence length="370" mass="40973">MILPLRLIKASVVLLLVILISGCASIIGRQALDPPMLDLDVIPEQSWTDLNYHHDLICPELSNARTGCMAFMSAAAYDNQSRAQWASVVKEWEEAGLPIATEAMEVKMRTWPQAEKTAQDRTRRIAMEYRVELETVRGLDEVNLLLDGDVPAKKGTYILMHGFRTNKKSLFFIAESIRFSGFDVVLVDLYGHGDSQGEFSFSGKPDAELISNLIDNLDNPGPVHLAGMSMGGTTGVHVARKNDQVQSLLLLAPMLAFEDAFVDAGRAYSRAAHWVTQGALKRGANYALNEAGTPKEDTAVVQHVAELDIPVLIMGSKNDAVSPFAKLRQLEAGKVEFHAVQPRSHHAMILWSTDDYGTWRFWLERIQKGS</sequence>
<keyword evidence="3" id="KW-1185">Reference proteome</keyword>
<dbReference type="OrthoDB" id="2086224at2"/>
<dbReference type="Proteomes" id="UP000288293">
    <property type="component" value="Unassembled WGS sequence"/>
</dbReference>
<dbReference type="InterPro" id="IPR029058">
    <property type="entry name" value="AB_hydrolase_fold"/>
</dbReference>
<dbReference type="InterPro" id="IPR050228">
    <property type="entry name" value="Carboxylesterase_BioH"/>
</dbReference>